<feature type="domain" description="Hemerythrin-like" evidence="2">
    <location>
        <begin position="3"/>
        <end position="119"/>
    </location>
</feature>
<dbReference type="PANTHER" id="PTHR35585:SF1">
    <property type="entry name" value="HHE DOMAIN PROTEIN (AFU_ORTHOLOGUE AFUA_4G00730)"/>
    <property type="match status" value="1"/>
</dbReference>
<name>A0A923M7G0_9BURK</name>
<dbReference type="AlphaFoldDB" id="A0A923M7G0"/>
<comment type="caution">
    <text evidence="3">The sequence shown here is derived from an EMBL/GenBank/DDBJ whole genome shotgun (WGS) entry which is preliminary data.</text>
</comment>
<evidence type="ECO:0000313" key="3">
    <source>
        <dbReference type="EMBL" id="MBC5764770.1"/>
    </source>
</evidence>
<protein>
    <submittedName>
        <fullName evidence="3">Hemerythrin domain-containing protein</fullName>
    </submittedName>
</protein>
<evidence type="ECO:0000313" key="4">
    <source>
        <dbReference type="Proteomes" id="UP000596827"/>
    </source>
</evidence>
<dbReference type="Proteomes" id="UP000596827">
    <property type="component" value="Unassembled WGS sequence"/>
</dbReference>
<proteinExistence type="predicted"/>
<feature type="coiled-coil region" evidence="1">
    <location>
        <begin position="77"/>
        <end position="104"/>
    </location>
</feature>
<evidence type="ECO:0000259" key="2">
    <source>
        <dbReference type="Pfam" id="PF01814"/>
    </source>
</evidence>
<dbReference type="PANTHER" id="PTHR35585">
    <property type="entry name" value="HHE DOMAIN PROTEIN (AFU_ORTHOLOGUE AFUA_4G00730)"/>
    <property type="match status" value="1"/>
</dbReference>
<reference evidence="3" key="1">
    <citation type="submission" date="2020-08" db="EMBL/GenBank/DDBJ databases">
        <title>Ramlibacter sp. GTP1 16S ribosomal RNA gene genome sequencing and assembly.</title>
        <authorList>
            <person name="Kang M."/>
        </authorList>
    </citation>
    <scope>NUCLEOTIDE SEQUENCE</scope>
    <source>
        <strain evidence="3">GTP1</strain>
    </source>
</reference>
<dbReference type="Pfam" id="PF01814">
    <property type="entry name" value="Hemerythrin"/>
    <property type="match status" value="1"/>
</dbReference>
<organism evidence="3 4">
    <name type="scientific">Ramlibacter albus</name>
    <dbReference type="NCBI Taxonomy" id="2079448"/>
    <lineage>
        <taxon>Bacteria</taxon>
        <taxon>Pseudomonadati</taxon>
        <taxon>Pseudomonadota</taxon>
        <taxon>Betaproteobacteria</taxon>
        <taxon>Burkholderiales</taxon>
        <taxon>Comamonadaceae</taxon>
        <taxon>Ramlibacter</taxon>
    </lineage>
</organism>
<evidence type="ECO:0000256" key="1">
    <source>
        <dbReference type="SAM" id="Coils"/>
    </source>
</evidence>
<keyword evidence="1" id="KW-0175">Coiled coil</keyword>
<dbReference type="EMBL" id="JACORU010000003">
    <property type="protein sequence ID" value="MBC5764770.1"/>
    <property type="molecule type" value="Genomic_DNA"/>
</dbReference>
<dbReference type="Gene3D" id="1.20.120.520">
    <property type="entry name" value="nmb1532 protein domain like"/>
    <property type="match status" value="1"/>
</dbReference>
<accession>A0A923M7G0</accession>
<dbReference type="RefSeq" id="WP_187081245.1">
    <property type="nucleotide sequence ID" value="NZ_JACORU010000003.1"/>
</dbReference>
<dbReference type="InterPro" id="IPR012312">
    <property type="entry name" value="Hemerythrin-like"/>
</dbReference>
<keyword evidence="4" id="KW-1185">Reference proteome</keyword>
<gene>
    <name evidence="3" type="ORF">H8R02_09935</name>
</gene>
<sequence>MDIFEALRLSHDTQRAMAMQILDTATQDPKRGELFTEFKRELGAHAAAEERWFYLPLIEHDSTMGLARHGMGEHHEMDELVAELEKLETASTEWLEHFRKLQEKVFHHLDDEEEDFFPVAKQKLEQGQQSELAVGYEEDFAKFRIDKEPVSSAEDD</sequence>